<dbReference type="NCBIfam" id="NF009472">
    <property type="entry name" value="PRK12834.1"/>
    <property type="match status" value="1"/>
</dbReference>
<evidence type="ECO:0000256" key="2">
    <source>
        <dbReference type="ARBA" id="ARBA00023002"/>
    </source>
</evidence>
<organism evidence="4 5">
    <name type="scientific">Streptomyces humidus</name>
    <dbReference type="NCBI Taxonomy" id="52259"/>
    <lineage>
        <taxon>Bacteria</taxon>
        <taxon>Bacillati</taxon>
        <taxon>Actinomycetota</taxon>
        <taxon>Actinomycetes</taxon>
        <taxon>Kitasatosporales</taxon>
        <taxon>Streptomycetaceae</taxon>
        <taxon>Streptomyces</taxon>
    </lineage>
</organism>
<dbReference type="Gene3D" id="3.90.700.10">
    <property type="entry name" value="Succinate dehydrogenase/fumarate reductase flavoprotein, catalytic domain"/>
    <property type="match status" value="1"/>
</dbReference>
<dbReference type="InterPro" id="IPR014614">
    <property type="entry name" value="KsdD_DH"/>
</dbReference>
<dbReference type="Pfam" id="PF00890">
    <property type="entry name" value="FAD_binding_2"/>
    <property type="match status" value="1"/>
</dbReference>
<dbReference type="Gene3D" id="3.50.50.60">
    <property type="entry name" value="FAD/NAD(P)-binding domain"/>
    <property type="match status" value="1"/>
</dbReference>
<dbReference type="AlphaFoldDB" id="A0A918FZS8"/>
<reference evidence="4" key="2">
    <citation type="submission" date="2020-09" db="EMBL/GenBank/DDBJ databases">
        <authorList>
            <person name="Sun Q."/>
            <person name="Ohkuma M."/>
        </authorList>
    </citation>
    <scope>NUCLEOTIDE SEQUENCE</scope>
    <source>
        <strain evidence="4">JCM 4386</strain>
    </source>
</reference>
<evidence type="ECO:0000259" key="3">
    <source>
        <dbReference type="Pfam" id="PF00890"/>
    </source>
</evidence>
<keyword evidence="1" id="KW-0285">Flavoprotein</keyword>
<feature type="domain" description="FAD-dependent oxidoreductase 2 FAD-binding" evidence="3">
    <location>
        <begin position="11"/>
        <end position="545"/>
    </location>
</feature>
<dbReference type="PRINTS" id="PR00420">
    <property type="entry name" value="RNGMNOXGNASE"/>
</dbReference>
<dbReference type="InterPro" id="IPR003953">
    <property type="entry name" value="FAD-dep_OxRdtase_2_FAD-bd"/>
</dbReference>
<sequence>MRKATLAMDADVIVVGAGLAGLVAAHELTSRGRRVALVDQENAANLGGQAFWSFGGLFLVDSPEQRRLGVKDSFDLAWSDWQGSAQFDRTEDEDSWAVRWARAYVEWAAGEKRTWLAGHGITFVPTVGWAERGDLRADGHGNSVPRFHVAWGTGTGVVEPFVRYAKQAAKDGLLTFYHRHRVDALVLADGAARGVRGTVLAADDSARGVASHRDPIGEFELTAQAVVVTSGGIGANHEMVRRHWPERLGAPPAEMVTGVPAYVDGRMLDISAEAGARLVNRDRMWHYTEGIRNWDPIWPGHGIRILPGPSSMWFDALGRRLPDPCLPGYDTLNTLRHLRTTEDIAGYDHSWFVLTRKIVEKEFALSGSEQNPDITAKDRKAVVRDRLLGKGAPAPVQAFLDRGADFVIADTLEKLVEKMNGLTEKALLDADALRRQIRARDLQTANPYSKDAQVQGIRNARRYIGDRLGRVATPHRLLDPEAGPLIAVRLHVLTRKTLGGIQTDLDSRALGADGQPVEGLYAAGEVAGFGGGGVHGYNALEGTFLGGCLFSGRAAGRAAAKQTG</sequence>
<dbReference type="GO" id="GO:0033765">
    <property type="term" value="F:steroid dehydrogenase activity, acting on the CH-CH group of donors"/>
    <property type="evidence" value="ECO:0007669"/>
    <property type="project" value="UniProtKB-ARBA"/>
</dbReference>
<dbReference type="EMBL" id="BMTL01000025">
    <property type="protein sequence ID" value="GGS09053.1"/>
    <property type="molecule type" value="Genomic_DNA"/>
</dbReference>
<accession>A0A918FZS8</accession>
<evidence type="ECO:0000256" key="1">
    <source>
        <dbReference type="ARBA" id="ARBA00022630"/>
    </source>
</evidence>
<dbReference type="PANTHER" id="PTHR43260:SF1">
    <property type="entry name" value="KSDD-LIKE STEROID DEHYDROGENASE RV0785"/>
    <property type="match status" value="1"/>
</dbReference>
<dbReference type="PIRSF" id="PIRSF036654">
    <property type="entry name" value="UCP036654"/>
    <property type="match status" value="1"/>
</dbReference>
<dbReference type="Proteomes" id="UP000606194">
    <property type="component" value="Unassembled WGS sequence"/>
</dbReference>
<dbReference type="InterPro" id="IPR036188">
    <property type="entry name" value="FAD/NAD-bd_sf"/>
</dbReference>
<dbReference type="PANTHER" id="PTHR43260">
    <property type="entry name" value="3-KETOSTEROID-DELTA-1-DEHYDROGENASE"/>
    <property type="match status" value="1"/>
</dbReference>
<dbReference type="InterPro" id="IPR027477">
    <property type="entry name" value="Succ_DH/fumarate_Rdtase_cat_sf"/>
</dbReference>
<keyword evidence="2" id="KW-0560">Oxidoreductase</keyword>
<reference evidence="4" key="1">
    <citation type="journal article" date="2014" name="Int. J. Syst. Evol. Microbiol.">
        <title>Complete genome sequence of Corynebacterium casei LMG S-19264T (=DSM 44701T), isolated from a smear-ripened cheese.</title>
        <authorList>
            <consortium name="US DOE Joint Genome Institute (JGI-PGF)"/>
            <person name="Walter F."/>
            <person name="Albersmeier A."/>
            <person name="Kalinowski J."/>
            <person name="Ruckert C."/>
        </authorList>
    </citation>
    <scope>NUCLEOTIDE SEQUENCE</scope>
    <source>
        <strain evidence="4">JCM 4386</strain>
    </source>
</reference>
<name>A0A918FZS8_9ACTN</name>
<keyword evidence="5" id="KW-1185">Reference proteome</keyword>
<evidence type="ECO:0000313" key="4">
    <source>
        <dbReference type="EMBL" id="GGS09053.1"/>
    </source>
</evidence>
<evidence type="ECO:0000313" key="5">
    <source>
        <dbReference type="Proteomes" id="UP000606194"/>
    </source>
</evidence>
<gene>
    <name evidence="4" type="ORF">GCM10010269_55120</name>
</gene>
<protein>
    <submittedName>
        <fullName evidence="4">FAD-binding dehydrogenase</fullName>
    </submittedName>
</protein>
<proteinExistence type="predicted"/>
<comment type="caution">
    <text evidence="4">The sequence shown here is derived from an EMBL/GenBank/DDBJ whole genome shotgun (WGS) entry which is preliminary data.</text>
</comment>
<dbReference type="SUPFAM" id="SSF51905">
    <property type="entry name" value="FAD/NAD(P)-binding domain"/>
    <property type="match status" value="1"/>
</dbReference>